<sequence>MQAAALFAKFMGGPRLLGEESLCMVCVQKQCHVMRMKQKMEKDMKYITNIMKYNHDS</sequence>
<name>A0A0L8GSW0_OCTBM</name>
<evidence type="ECO:0000313" key="1">
    <source>
        <dbReference type="EMBL" id="KOF80126.1"/>
    </source>
</evidence>
<dbReference type="AlphaFoldDB" id="A0A0L8GSW0"/>
<protein>
    <recommendedName>
        <fullName evidence="2">ZAD domain-containing protein</fullName>
    </recommendedName>
</protein>
<accession>A0A0L8GSW0</accession>
<evidence type="ECO:0008006" key="2">
    <source>
        <dbReference type="Google" id="ProtNLM"/>
    </source>
</evidence>
<dbReference type="OrthoDB" id="289038at2759"/>
<proteinExistence type="predicted"/>
<reference evidence="1" key="1">
    <citation type="submission" date="2015-07" db="EMBL/GenBank/DDBJ databases">
        <title>MeaNS - Measles Nucleotide Surveillance Program.</title>
        <authorList>
            <person name="Tran T."/>
            <person name="Druce J."/>
        </authorList>
    </citation>
    <scope>NUCLEOTIDE SEQUENCE</scope>
    <source>
        <strain evidence="1">UCB-OBI-ISO-001</strain>
        <tissue evidence="1">Gonad</tissue>
    </source>
</reference>
<gene>
    <name evidence="1" type="ORF">OCBIM_22028423mg</name>
</gene>
<dbReference type="EMBL" id="KQ420483">
    <property type="protein sequence ID" value="KOF80126.1"/>
    <property type="molecule type" value="Genomic_DNA"/>
</dbReference>
<organism evidence="1">
    <name type="scientific">Octopus bimaculoides</name>
    <name type="common">California two-spotted octopus</name>
    <dbReference type="NCBI Taxonomy" id="37653"/>
    <lineage>
        <taxon>Eukaryota</taxon>
        <taxon>Metazoa</taxon>
        <taxon>Spiralia</taxon>
        <taxon>Lophotrochozoa</taxon>
        <taxon>Mollusca</taxon>
        <taxon>Cephalopoda</taxon>
        <taxon>Coleoidea</taxon>
        <taxon>Octopodiformes</taxon>
        <taxon>Octopoda</taxon>
        <taxon>Incirrata</taxon>
        <taxon>Octopodidae</taxon>
        <taxon>Octopus</taxon>
    </lineage>
</organism>